<evidence type="ECO:0000313" key="3">
    <source>
        <dbReference type="Proteomes" id="UP001054889"/>
    </source>
</evidence>
<evidence type="ECO:0000313" key="2">
    <source>
        <dbReference type="EMBL" id="GJN01577.1"/>
    </source>
</evidence>
<accession>A0AAV5CSY4</accession>
<sequence length="353" mass="37478">MGRGRAGNPTRSILRLFHFPPGFASQLATPCCVTCGAEPLPCWLEYTDRTTGHWPRCTALAKLYWSEELALTAVNLGCLGSSETVVQQSIQSLAVPDDGCRLVLGLGPTPDLYSAGSHSYGGNSPNESATFHTQHRTATDPGLMLGLSGCSSRNVQPTKPTSSKKYSHARKFGITIPLIDEGSTSGKRKVGGYMLPLLFAPRSEDLCPNGMHPETSVQHHEGTGCDSEVQLVGNREVSNVIPRSAGSMGVQKAQGVLQGFAFLMVVVRGAKSQVATKVAESRTAYCKVESATKVEVSSIRSKGRKGCFRALCIWSEVAKAEVKQVATVRGAESQSSGGKGSGGEVQECIEDLS</sequence>
<organism evidence="2 3">
    <name type="scientific">Eleusine coracana subsp. coracana</name>
    <dbReference type="NCBI Taxonomy" id="191504"/>
    <lineage>
        <taxon>Eukaryota</taxon>
        <taxon>Viridiplantae</taxon>
        <taxon>Streptophyta</taxon>
        <taxon>Embryophyta</taxon>
        <taxon>Tracheophyta</taxon>
        <taxon>Spermatophyta</taxon>
        <taxon>Magnoliopsida</taxon>
        <taxon>Liliopsida</taxon>
        <taxon>Poales</taxon>
        <taxon>Poaceae</taxon>
        <taxon>PACMAD clade</taxon>
        <taxon>Chloridoideae</taxon>
        <taxon>Cynodonteae</taxon>
        <taxon>Eleusininae</taxon>
        <taxon>Eleusine</taxon>
    </lineage>
</organism>
<reference evidence="2" key="2">
    <citation type="submission" date="2021-12" db="EMBL/GenBank/DDBJ databases">
        <title>Resequencing data analysis of finger millet.</title>
        <authorList>
            <person name="Hatakeyama M."/>
            <person name="Aluri S."/>
            <person name="Balachadran M.T."/>
            <person name="Sivarajan S.R."/>
            <person name="Poveda L."/>
            <person name="Shimizu-Inatsugi R."/>
            <person name="Schlapbach R."/>
            <person name="Sreeman S.M."/>
            <person name="Shimizu K.K."/>
        </authorList>
    </citation>
    <scope>NUCLEOTIDE SEQUENCE</scope>
</reference>
<gene>
    <name evidence="2" type="primary">ga18854</name>
    <name evidence="2" type="ORF">PR202_ga18854</name>
</gene>
<comment type="caution">
    <text evidence="2">The sequence shown here is derived from an EMBL/GenBank/DDBJ whole genome shotgun (WGS) entry which is preliminary data.</text>
</comment>
<proteinExistence type="predicted"/>
<protein>
    <submittedName>
        <fullName evidence="2">Uncharacterized protein</fullName>
    </submittedName>
</protein>
<dbReference type="EMBL" id="BQKI01000009">
    <property type="protein sequence ID" value="GJN01577.1"/>
    <property type="molecule type" value="Genomic_DNA"/>
</dbReference>
<keyword evidence="3" id="KW-1185">Reference proteome</keyword>
<reference evidence="2" key="1">
    <citation type="journal article" date="2018" name="DNA Res.">
        <title>Multiple hybrid de novo genome assembly of finger millet, an orphan allotetraploid crop.</title>
        <authorList>
            <person name="Hatakeyama M."/>
            <person name="Aluri S."/>
            <person name="Balachadran M.T."/>
            <person name="Sivarajan S.R."/>
            <person name="Patrignani A."/>
            <person name="Gruter S."/>
            <person name="Poveda L."/>
            <person name="Shimizu-Inatsugi R."/>
            <person name="Baeten J."/>
            <person name="Francoijs K.J."/>
            <person name="Nataraja K.N."/>
            <person name="Reddy Y.A.N."/>
            <person name="Phadnis S."/>
            <person name="Ravikumar R.L."/>
            <person name="Schlapbach R."/>
            <person name="Sreeman S.M."/>
            <person name="Shimizu K.K."/>
        </authorList>
    </citation>
    <scope>NUCLEOTIDE SEQUENCE</scope>
</reference>
<evidence type="ECO:0000256" key="1">
    <source>
        <dbReference type="SAM" id="MobiDB-lite"/>
    </source>
</evidence>
<name>A0AAV5CSY4_ELECO</name>
<feature type="region of interest" description="Disordered" evidence="1">
    <location>
        <begin position="331"/>
        <end position="353"/>
    </location>
</feature>
<dbReference type="AlphaFoldDB" id="A0AAV5CSY4"/>
<dbReference type="Proteomes" id="UP001054889">
    <property type="component" value="Unassembled WGS sequence"/>
</dbReference>